<dbReference type="Proteomes" id="UP000075763">
    <property type="component" value="Unassembled WGS sequence"/>
</dbReference>
<proteinExistence type="predicted"/>
<gene>
    <name evidence="1" type="ORF">A2I96_08665</name>
</gene>
<accession>A0ABD4ERG6</accession>
<dbReference type="AlphaFoldDB" id="A0ABD4ERG6"/>
<evidence type="ECO:0000313" key="2">
    <source>
        <dbReference type="Proteomes" id="UP000075763"/>
    </source>
</evidence>
<organism evidence="1 2">
    <name type="scientific">Pseudoalteromonas tetraodonis</name>
    <dbReference type="NCBI Taxonomy" id="43659"/>
    <lineage>
        <taxon>Bacteria</taxon>
        <taxon>Pseudomonadati</taxon>
        <taxon>Pseudomonadota</taxon>
        <taxon>Gammaproteobacteria</taxon>
        <taxon>Alteromonadales</taxon>
        <taxon>Pseudoalteromonadaceae</taxon>
        <taxon>Pseudoalteromonas</taxon>
    </lineage>
</organism>
<name>A0ABD4ERG6_9GAMM</name>
<comment type="caution">
    <text evidence="1">The sequence shown here is derived from an EMBL/GenBank/DDBJ whole genome shotgun (WGS) entry which is preliminary data.</text>
</comment>
<dbReference type="EMBL" id="LVCN01000008">
    <property type="protein sequence ID" value="KYL36674.1"/>
    <property type="molecule type" value="Genomic_DNA"/>
</dbReference>
<evidence type="ECO:0000313" key="1">
    <source>
        <dbReference type="EMBL" id="KYL36674.1"/>
    </source>
</evidence>
<sequence length="310" mass="35045">MLPLRFLCLSTLVIFSLYSHTLIAKPVEEILWLQSKTPPFHLDADDSQSGLCDNLTEQLISTIKGVKHTRLVLPQKRINKYINEGKNVCFPCAIYKHSANKQFIYSIPTSIYPPFNIITTAAKAPELTTKHGIPINLVSLLTDESFTYGQADARRFSVQINNIIENSLTHSNVSMSWSSDNESGVVMERLKHGSLDYSLDYPFITSYFNKGNQSNIVNLAIAQNKNKLVPIAVGCATNAPNDFASQAIKKINHALKNSILVSEQYKKNQEYWLNEHFEDFNKTYSQHVLNFDSQTNDAPINTADQNKEQR</sequence>
<reference evidence="1 2" key="1">
    <citation type="submission" date="2016-03" db="EMBL/GenBank/DDBJ databases">
        <authorList>
            <person name="Zhang H."/>
            <person name="Liu R."/>
            <person name="Wang M."/>
            <person name="Wang H."/>
            <person name="Wang L."/>
            <person name="Song L."/>
        </authorList>
    </citation>
    <scope>NUCLEOTIDE SEQUENCE [LARGE SCALE GENOMIC DNA]</scope>
    <source>
        <strain evidence="1 2">DSM 16099</strain>
    </source>
</reference>
<protein>
    <submittedName>
        <fullName evidence="1">ABC transporter substrate-binding protein</fullName>
    </submittedName>
</protein>